<evidence type="ECO:0000313" key="1">
    <source>
        <dbReference type="EMBL" id="EDX17261.1"/>
    </source>
</evidence>
<dbReference type="AlphaFoldDB" id="B4R5M4"/>
<accession>B4R5M4</accession>
<sequence>MEVECDLGDIQNEELLRKMFIGSLTDLCPRSQLNANGIAFKALFLPRRQFRELARSDPDHPWPEIHSIG</sequence>
<dbReference type="HOGENOM" id="CLU_2778611_0_0_1"/>
<protein>
    <submittedName>
        <fullName evidence="1">GD16803</fullName>
    </submittedName>
</protein>
<dbReference type="Proteomes" id="UP000000304">
    <property type="component" value="Chromosome X"/>
</dbReference>
<dbReference type="EMBL" id="CM000366">
    <property type="protein sequence ID" value="EDX17261.1"/>
    <property type="molecule type" value="Genomic_DNA"/>
</dbReference>
<proteinExistence type="predicted"/>
<name>B4R5M4_DROSI</name>
<evidence type="ECO:0000313" key="2">
    <source>
        <dbReference type="Proteomes" id="UP000000304"/>
    </source>
</evidence>
<organism evidence="1 2">
    <name type="scientific">Drosophila simulans</name>
    <name type="common">Fruit fly</name>
    <dbReference type="NCBI Taxonomy" id="7240"/>
    <lineage>
        <taxon>Eukaryota</taxon>
        <taxon>Metazoa</taxon>
        <taxon>Ecdysozoa</taxon>
        <taxon>Arthropoda</taxon>
        <taxon>Hexapoda</taxon>
        <taxon>Insecta</taxon>
        <taxon>Pterygota</taxon>
        <taxon>Neoptera</taxon>
        <taxon>Endopterygota</taxon>
        <taxon>Diptera</taxon>
        <taxon>Brachycera</taxon>
        <taxon>Muscomorpha</taxon>
        <taxon>Ephydroidea</taxon>
        <taxon>Drosophilidae</taxon>
        <taxon>Drosophila</taxon>
        <taxon>Sophophora</taxon>
    </lineage>
</organism>
<dbReference type="OMA" id="HPWPEIH"/>
<reference evidence="1 2" key="1">
    <citation type="journal article" date="2007" name="Nature">
        <title>Evolution of genes and genomes on the Drosophila phylogeny.</title>
        <authorList>
            <consortium name="Drosophila 12 Genomes Consortium"/>
            <person name="Clark A.G."/>
            <person name="Eisen M.B."/>
            <person name="Smith D.R."/>
            <person name="Bergman C.M."/>
            <person name="Oliver B."/>
            <person name="Markow T.A."/>
            <person name="Kaufman T.C."/>
            <person name="Kellis M."/>
            <person name="Gelbart W."/>
            <person name="Iyer V.N."/>
            <person name="Pollard D.A."/>
            <person name="Sackton T.B."/>
            <person name="Larracuente A.M."/>
            <person name="Singh N.D."/>
            <person name="Abad J.P."/>
            <person name="Abt D.N."/>
            <person name="Adryan B."/>
            <person name="Aguade M."/>
            <person name="Akashi H."/>
            <person name="Anderson W.W."/>
            <person name="Aquadro C.F."/>
            <person name="Ardell D.H."/>
            <person name="Arguello R."/>
            <person name="Artieri C.G."/>
            <person name="Barbash D.A."/>
            <person name="Barker D."/>
            <person name="Barsanti P."/>
            <person name="Batterham P."/>
            <person name="Batzoglou S."/>
            <person name="Begun D."/>
            <person name="Bhutkar A."/>
            <person name="Blanco E."/>
            <person name="Bosak S.A."/>
            <person name="Bradley R.K."/>
            <person name="Brand A.D."/>
            <person name="Brent M.R."/>
            <person name="Brooks A.N."/>
            <person name="Brown R.H."/>
            <person name="Butlin R.K."/>
            <person name="Caggese C."/>
            <person name="Calvi B.R."/>
            <person name="Bernardo de Carvalho A."/>
            <person name="Caspi A."/>
            <person name="Castrezana S."/>
            <person name="Celniker S.E."/>
            <person name="Chang J.L."/>
            <person name="Chapple C."/>
            <person name="Chatterji S."/>
            <person name="Chinwalla A."/>
            <person name="Civetta A."/>
            <person name="Clifton S.W."/>
            <person name="Comeron J.M."/>
            <person name="Costello J.C."/>
            <person name="Coyne J.A."/>
            <person name="Daub J."/>
            <person name="David R.G."/>
            <person name="Delcher A.L."/>
            <person name="Delehaunty K."/>
            <person name="Do C.B."/>
            <person name="Ebling H."/>
            <person name="Edwards K."/>
            <person name="Eickbush T."/>
            <person name="Evans J.D."/>
            <person name="Filipski A."/>
            <person name="Findeiss S."/>
            <person name="Freyhult E."/>
            <person name="Fulton L."/>
            <person name="Fulton R."/>
            <person name="Garcia A.C."/>
            <person name="Gardiner A."/>
            <person name="Garfield D.A."/>
            <person name="Garvin B.E."/>
            <person name="Gibson G."/>
            <person name="Gilbert D."/>
            <person name="Gnerre S."/>
            <person name="Godfrey J."/>
            <person name="Good R."/>
            <person name="Gotea V."/>
            <person name="Gravely B."/>
            <person name="Greenberg A.J."/>
            <person name="Griffiths-Jones S."/>
            <person name="Gross S."/>
            <person name="Guigo R."/>
            <person name="Gustafson E.A."/>
            <person name="Haerty W."/>
            <person name="Hahn M.W."/>
            <person name="Halligan D.L."/>
            <person name="Halpern A.L."/>
            <person name="Halter G.M."/>
            <person name="Han M.V."/>
            <person name="Heger A."/>
            <person name="Hillier L."/>
            <person name="Hinrichs A.S."/>
            <person name="Holmes I."/>
            <person name="Hoskins R.A."/>
            <person name="Hubisz M.J."/>
            <person name="Hultmark D."/>
            <person name="Huntley M.A."/>
            <person name="Jaffe D.B."/>
            <person name="Jagadeeshan S."/>
            <person name="Jeck W.R."/>
            <person name="Johnson J."/>
            <person name="Jones C.D."/>
            <person name="Jordan W.C."/>
            <person name="Karpen G.H."/>
            <person name="Kataoka E."/>
            <person name="Keightley P.D."/>
            <person name="Kheradpour P."/>
            <person name="Kirkness E.F."/>
            <person name="Koerich L.B."/>
            <person name="Kristiansen K."/>
            <person name="Kudrna D."/>
            <person name="Kulathinal R.J."/>
            <person name="Kumar S."/>
            <person name="Kwok R."/>
            <person name="Lander E."/>
            <person name="Langley C.H."/>
            <person name="Lapoint R."/>
            <person name="Lazzaro B.P."/>
            <person name="Lee S.J."/>
            <person name="Levesque L."/>
            <person name="Li R."/>
            <person name="Lin C.F."/>
            <person name="Lin M.F."/>
            <person name="Lindblad-Toh K."/>
            <person name="Llopart A."/>
            <person name="Long M."/>
            <person name="Low L."/>
            <person name="Lozovsky E."/>
            <person name="Lu J."/>
            <person name="Luo M."/>
            <person name="Machado C.A."/>
            <person name="Makalowski W."/>
            <person name="Marzo M."/>
            <person name="Matsuda M."/>
            <person name="Matzkin L."/>
            <person name="McAllister B."/>
            <person name="McBride C.S."/>
            <person name="McKernan B."/>
            <person name="McKernan K."/>
            <person name="Mendez-Lago M."/>
            <person name="Minx P."/>
            <person name="Mollenhauer M.U."/>
            <person name="Montooth K."/>
            <person name="Mount S.M."/>
            <person name="Mu X."/>
            <person name="Myers E."/>
            <person name="Negre B."/>
            <person name="Newfeld S."/>
            <person name="Nielsen R."/>
            <person name="Noor M.A."/>
            <person name="O'Grady P."/>
            <person name="Pachter L."/>
            <person name="Papaceit M."/>
            <person name="Parisi M.J."/>
            <person name="Parisi M."/>
            <person name="Parts L."/>
            <person name="Pedersen J.S."/>
            <person name="Pesole G."/>
            <person name="Phillippy A.M."/>
            <person name="Ponting C.P."/>
            <person name="Pop M."/>
            <person name="Porcelli D."/>
            <person name="Powell J.R."/>
            <person name="Prohaska S."/>
            <person name="Pruitt K."/>
            <person name="Puig M."/>
            <person name="Quesneville H."/>
            <person name="Ram K.R."/>
            <person name="Rand D."/>
            <person name="Rasmussen M.D."/>
            <person name="Reed L.K."/>
            <person name="Reenan R."/>
            <person name="Reily A."/>
            <person name="Remington K.A."/>
            <person name="Rieger T.T."/>
            <person name="Ritchie M.G."/>
            <person name="Robin C."/>
            <person name="Rogers Y.H."/>
            <person name="Rohde C."/>
            <person name="Rozas J."/>
            <person name="Rubenfield M.J."/>
            <person name="Ruiz A."/>
            <person name="Russo S."/>
            <person name="Salzberg S.L."/>
            <person name="Sanchez-Gracia A."/>
            <person name="Saranga D.J."/>
            <person name="Sato H."/>
            <person name="Schaeffer S.W."/>
            <person name="Schatz M.C."/>
            <person name="Schlenke T."/>
            <person name="Schwartz R."/>
            <person name="Segarra C."/>
            <person name="Singh R.S."/>
            <person name="Sirot L."/>
            <person name="Sirota M."/>
            <person name="Sisneros N.B."/>
            <person name="Smith C.D."/>
            <person name="Smith T.F."/>
            <person name="Spieth J."/>
            <person name="Stage D.E."/>
            <person name="Stark A."/>
            <person name="Stephan W."/>
            <person name="Strausberg R.L."/>
            <person name="Strempel S."/>
            <person name="Sturgill D."/>
            <person name="Sutton G."/>
            <person name="Sutton G.G."/>
            <person name="Tao W."/>
            <person name="Teichmann S."/>
            <person name="Tobari Y.N."/>
            <person name="Tomimura Y."/>
            <person name="Tsolas J.M."/>
            <person name="Valente V.L."/>
            <person name="Venter E."/>
            <person name="Venter J.C."/>
            <person name="Vicario S."/>
            <person name="Vieira F.G."/>
            <person name="Vilella A.J."/>
            <person name="Villasante A."/>
            <person name="Walenz B."/>
            <person name="Wang J."/>
            <person name="Wasserman M."/>
            <person name="Watts T."/>
            <person name="Wilson D."/>
            <person name="Wilson R.K."/>
            <person name="Wing R.A."/>
            <person name="Wolfner M.F."/>
            <person name="Wong A."/>
            <person name="Wong G.K."/>
            <person name="Wu C.I."/>
            <person name="Wu G."/>
            <person name="Yamamoto D."/>
            <person name="Yang H.P."/>
            <person name="Yang S.P."/>
            <person name="Yorke J.A."/>
            <person name="Yoshida K."/>
            <person name="Zdobnov E."/>
            <person name="Zhang P."/>
            <person name="Zhang Y."/>
            <person name="Zimin A.V."/>
            <person name="Baldwin J."/>
            <person name="Abdouelleil A."/>
            <person name="Abdulkadir J."/>
            <person name="Abebe A."/>
            <person name="Abera B."/>
            <person name="Abreu J."/>
            <person name="Acer S.C."/>
            <person name="Aftuck L."/>
            <person name="Alexander A."/>
            <person name="An P."/>
            <person name="Anderson E."/>
            <person name="Anderson S."/>
            <person name="Arachi H."/>
            <person name="Azer M."/>
            <person name="Bachantsang P."/>
            <person name="Barry A."/>
            <person name="Bayul T."/>
            <person name="Berlin A."/>
            <person name="Bessette D."/>
            <person name="Bloom T."/>
            <person name="Blye J."/>
            <person name="Boguslavskiy L."/>
            <person name="Bonnet C."/>
            <person name="Boukhgalter B."/>
            <person name="Bourzgui I."/>
            <person name="Brown A."/>
            <person name="Cahill P."/>
            <person name="Channer S."/>
            <person name="Cheshatsang Y."/>
            <person name="Chuda L."/>
            <person name="Citroen M."/>
            <person name="Collymore A."/>
            <person name="Cooke P."/>
            <person name="Costello M."/>
            <person name="D'Aco K."/>
            <person name="Daza R."/>
            <person name="De Haan G."/>
            <person name="DeGray S."/>
            <person name="DeMaso C."/>
            <person name="Dhargay N."/>
            <person name="Dooley K."/>
            <person name="Dooley E."/>
            <person name="Doricent M."/>
            <person name="Dorje P."/>
            <person name="Dorjee K."/>
            <person name="Dupes A."/>
            <person name="Elong R."/>
            <person name="Falk J."/>
            <person name="Farina A."/>
            <person name="Faro S."/>
            <person name="Ferguson D."/>
            <person name="Fisher S."/>
            <person name="Foley C.D."/>
            <person name="Franke A."/>
            <person name="Friedrich D."/>
            <person name="Gadbois L."/>
            <person name="Gearin G."/>
            <person name="Gearin C.R."/>
            <person name="Giannoukos G."/>
            <person name="Goode T."/>
            <person name="Graham J."/>
            <person name="Grandbois E."/>
            <person name="Grewal S."/>
            <person name="Gyaltsen K."/>
            <person name="Hafez N."/>
            <person name="Hagos B."/>
            <person name="Hall J."/>
            <person name="Henson C."/>
            <person name="Hollinger A."/>
            <person name="Honan T."/>
            <person name="Huard M.D."/>
            <person name="Hughes L."/>
            <person name="Hurhula B."/>
            <person name="Husby M.E."/>
            <person name="Kamat A."/>
            <person name="Kanga B."/>
            <person name="Kashin S."/>
            <person name="Khazanovich D."/>
            <person name="Kisner P."/>
            <person name="Lance K."/>
            <person name="Lara M."/>
            <person name="Lee W."/>
            <person name="Lennon N."/>
            <person name="Letendre F."/>
            <person name="LeVine R."/>
            <person name="Lipovsky A."/>
            <person name="Liu X."/>
            <person name="Liu J."/>
            <person name="Liu S."/>
            <person name="Lokyitsang T."/>
            <person name="Lokyitsang Y."/>
            <person name="Lubonja R."/>
            <person name="Lui A."/>
            <person name="MacDonald P."/>
            <person name="Magnisalis V."/>
            <person name="Maru K."/>
            <person name="Matthews C."/>
            <person name="McCusker W."/>
            <person name="McDonough S."/>
            <person name="Mehta T."/>
            <person name="Meldrim J."/>
            <person name="Meneus L."/>
            <person name="Mihai O."/>
            <person name="Mihalev A."/>
            <person name="Mihova T."/>
            <person name="Mittelman R."/>
            <person name="Mlenga V."/>
            <person name="Montmayeur A."/>
            <person name="Mulrain L."/>
            <person name="Navidi A."/>
            <person name="Naylor J."/>
            <person name="Negash T."/>
            <person name="Nguyen T."/>
            <person name="Nguyen N."/>
            <person name="Nicol R."/>
            <person name="Norbu C."/>
            <person name="Norbu N."/>
            <person name="Novod N."/>
            <person name="O'Neill B."/>
            <person name="Osman S."/>
            <person name="Markiewicz E."/>
            <person name="Oyono O.L."/>
            <person name="Patti C."/>
            <person name="Phunkhang P."/>
            <person name="Pierre F."/>
            <person name="Priest M."/>
            <person name="Raghuraman S."/>
            <person name="Rege F."/>
            <person name="Reyes R."/>
            <person name="Rise C."/>
            <person name="Rogov P."/>
            <person name="Ross K."/>
            <person name="Ryan E."/>
            <person name="Settipalli S."/>
            <person name="Shea T."/>
            <person name="Sherpa N."/>
            <person name="Shi L."/>
            <person name="Shih D."/>
            <person name="Sparrow T."/>
            <person name="Spaulding J."/>
            <person name="Stalker J."/>
            <person name="Stange-Thomann N."/>
            <person name="Stavropoulos S."/>
            <person name="Stone C."/>
            <person name="Strader C."/>
            <person name="Tesfaye S."/>
            <person name="Thomson T."/>
            <person name="Thoulutsang Y."/>
            <person name="Thoulutsang D."/>
            <person name="Topham K."/>
            <person name="Topping I."/>
            <person name="Tsamla T."/>
            <person name="Vassiliev H."/>
            <person name="Vo A."/>
            <person name="Wangchuk T."/>
            <person name="Wangdi T."/>
            <person name="Weiand M."/>
            <person name="Wilkinson J."/>
            <person name="Wilson A."/>
            <person name="Yadav S."/>
            <person name="Young G."/>
            <person name="Yu Q."/>
            <person name="Zembek L."/>
            <person name="Zhong D."/>
            <person name="Zimmer A."/>
            <person name="Zwirko Z."/>
            <person name="Jaffe D.B."/>
            <person name="Alvarez P."/>
            <person name="Brockman W."/>
            <person name="Butler J."/>
            <person name="Chin C."/>
            <person name="Gnerre S."/>
            <person name="Grabherr M."/>
            <person name="Kleber M."/>
            <person name="Mauceli E."/>
            <person name="MacCallum I."/>
        </authorList>
    </citation>
    <scope>NUCLEOTIDE SEQUENCE [LARGE SCALE GENOMIC DNA]</scope>
    <source>
        <strain evidence="2">white501</strain>
    </source>
</reference>
<keyword evidence="2" id="KW-1185">Reference proteome</keyword>
<gene>
    <name evidence="1" type="primary">Dsim\GD16803</name>
    <name evidence="1" type="ORF">Dsim_GD16803</name>
</gene>